<gene>
    <name evidence="7" type="ORF">DFR30_0795</name>
</gene>
<dbReference type="AlphaFoldDB" id="A0A4R1HAG5"/>
<feature type="transmembrane region" description="Helical" evidence="5">
    <location>
        <begin position="68"/>
        <end position="93"/>
    </location>
</feature>
<feature type="transmembrane region" description="Helical" evidence="5">
    <location>
        <begin position="208"/>
        <end position="231"/>
    </location>
</feature>
<keyword evidence="3 5" id="KW-1133">Transmembrane helix</keyword>
<feature type="transmembrane region" description="Helical" evidence="5">
    <location>
        <begin position="272"/>
        <end position="291"/>
    </location>
</feature>
<dbReference type="GO" id="GO:0008273">
    <property type="term" value="F:calcium, potassium:sodium antiporter activity"/>
    <property type="evidence" value="ECO:0007669"/>
    <property type="project" value="TreeGrafter"/>
</dbReference>
<evidence type="ECO:0000256" key="4">
    <source>
        <dbReference type="ARBA" id="ARBA00023136"/>
    </source>
</evidence>
<dbReference type="EMBL" id="SMFX01000001">
    <property type="protein sequence ID" value="TCK17561.1"/>
    <property type="molecule type" value="Genomic_DNA"/>
</dbReference>
<organism evidence="7 8">
    <name type="scientific">Thiogranum longum</name>
    <dbReference type="NCBI Taxonomy" id="1537524"/>
    <lineage>
        <taxon>Bacteria</taxon>
        <taxon>Pseudomonadati</taxon>
        <taxon>Pseudomonadota</taxon>
        <taxon>Gammaproteobacteria</taxon>
        <taxon>Chromatiales</taxon>
        <taxon>Ectothiorhodospiraceae</taxon>
        <taxon>Thiogranum</taxon>
    </lineage>
</organism>
<dbReference type="GO" id="GO:0005262">
    <property type="term" value="F:calcium channel activity"/>
    <property type="evidence" value="ECO:0007669"/>
    <property type="project" value="TreeGrafter"/>
</dbReference>
<feature type="transmembrane region" description="Helical" evidence="5">
    <location>
        <begin position="303"/>
        <end position="321"/>
    </location>
</feature>
<reference evidence="7 8" key="1">
    <citation type="submission" date="2019-03" db="EMBL/GenBank/DDBJ databases">
        <title>Genomic Encyclopedia of Type Strains, Phase IV (KMG-IV): sequencing the most valuable type-strain genomes for metagenomic binning, comparative biology and taxonomic classification.</title>
        <authorList>
            <person name="Goeker M."/>
        </authorList>
    </citation>
    <scope>NUCLEOTIDE SEQUENCE [LARGE SCALE GENOMIC DNA]</scope>
    <source>
        <strain evidence="7 8">DSM 19610</strain>
    </source>
</reference>
<evidence type="ECO:0000259" key="6">
    <source>
        <dbReference type="Pfam" id="PF01699"/>
    </source>
</evidence>
<dbReference type="GO" id="GO:0006874">
    <property type="term" value="P:intracellular calcium ion homeostasis"/>
    <property type="evidence" value="ECO:0007669"/>
    <property type="project" value="TreeGrafter"/>
</dbReference>
<protein>
    <submittedName>
        <fullName evidence="7">Cation:H+ antiporter</fullName>
    </submittedName>
</protein>
<evidence type="ECO:0000313" key="8">
    <source>
        <dbReference type="Proteomes" id="UP000295707"/>
    </source>
</evidence>
<feature type="transmembrane region" description="Helical" evidence="5">
    <location>
        <begin position="174"/>
        <end position="196"/>
    </location>
</feature>
<dbReference type="PANTHER" id="PTHR10846">
    <property type="entry name" value="SODIUM/POTASSIUM/CALCIUM EXCHANGER"/>
    <property type="match status" value="1"/>
</dbReference>
<dbReference type="Gene3D" id="1.20.1420.30">
    <property type="entry name" value="NCX, central ion-binding region"/>
    <property type="match status" value="2"/>
</dbReference>
<keyword evidence="4 5" id="KW-0472">Membrane</keyword>
<feature type="domain" description="Sodium/calcium exchanger membrane region" evidence="6">
    <location>
        <begin position="5"/>
        <end position="145"/>
    </location>
</feature>
<evidence type="ECO:0000256" key="5">
    <source>
        <dbReference type="SAM" id="Phobius"/>
    </source>
</evidence>
<comment type="subcellular location">
    <subcellularLocation>
        <location evidence="1">Membrane</location>
        <topology evidence="1">Multi-pass membrane protein</topology>
    </subcellularLocation>
</comment>
<keyword evidence="8" id="KW-1185">Reference proteome</keyword>
<feature type="transmembrane region" description="Helical" evidence="5">
    <location>
        <begin position="237"/>
        <end position="260"/>
    </location>
</feature>
<dbReference type="InterPro" id="IPR004837">
    <property type="entry name" value="NaCa_Exmemb"/>
</dbReference>
<evidence type="ECO:0000256" key="3">
    <source>
        <dbReference type="ARBA" id="ARBA00022989"/>
    </source>
</evidence>
<dbReference type="InterPro" id="IPR044880">
    <property type="entry name" value="NCX_ion-bd_dom_sf"/>
</dbReference>
<dbReference type="InterPro" id="IPR004481">
    <property type="entry name" value="K/Na/Ca-exchanger"/>
</dbReference>
<dbReference type="Proteomes" id="UP000295707">
    <property type="component" value="Unassembled WGS sequence"/>
</dbReference>
<accession>A0A4R1HAG5</accession>
<evidence type="ECO:0000256" key="2">
    <source>
        <dbReference type="ARBA" id="ARBA00022692"/>
    </source>
</evidence>
<keyword evidence="2 5" id="KW-0812">Transmembrane</keyword>
<sequence length="322" mass="33970">MWTQLVALLAGFALLVWGAERFVMGAASTARLLGVSPLLIGLTIVGFGTSAPEILVSLMASLNDNPGLAVGNAIGSNITNVALILGVTAILVPLSVHSGTVHRELPILLGTTVVAWLLLIDGRLDFADGLILLSGLIIMLTWVIWLGLHSRDKDPIEAEYAAEIPTNMTLGRSLFWLLFGIVILVASSRLLVWGAVEIAEAFGVSDLVIGLTIVALGTSLPELAASIASALKNEPDIAIGNVIGSNMFNLLAVLGIPGIIRPDAVDAAVLSRDMPVMVALTVALLIMAWGFRGEGRINRLEGTVLLACYIGYQSLLYFTTVR</sequence>
<feature type="transmembrane region" description="Helical" evidence="5">
    <location>
        <begin position="35"/>
        <end position="56"/>
    </location>
</feature>
<name>A0A4R1HAG5_9GAMM</name>
<proteinExistence type="predicted"/>
<dbReference type="OrthoDB" id="9794225at2"/>
<dbReference type="GO" id="GO:0005886">
    <property type="term" value="C:plasma membrane"/>
    <property type="evidence" value="ECO:0007669"/>
    <property type="project" value="TreeGrafter"/>
</dbReference>
<dbReference type="Pfam" id="PF01699">
    <property type="entry name" value="Na_Ca_ex"/>
    <property type="match status" value="2"/>
</dbReference>
<comment type="caution">
    <text evidence="7">The sequence shown here is derived from an EMBL/GenBank/DDBJ whole genome shotgun (WGS) entry which is preliminary data.</text>
</comment>
<evidence type="ECO:0000313" key="7">
    <source>
        <dbReference type="EMBL" id="TCK17561.1"/>
    </source>
</evidence>
<feature type="transmembrane region" description="Helical" evidence="5">
    <location>
        <begin position="129"/>
        <end position="148"/>
    </location>
</feature>
<dbReference type="PANTHER" id="PTHR10846:SF8">
    <property type="entry name" value="INNER MEMBRANE PROTEIN YRBG"/>
    <property type="match status" value="1"/>
</dbReference>
<feature type="domain" description="Sodium/calcium exchanger membrane region" evidence="6">
    <location>
        <begin position="173"/>
        <end position="316"/>
    </location>
</feature>
<dbReference type="NCBIfam" id="TIGR00367">
    <property type="entry name" value="calcium/sodium antiporter"/>
    <property type="match status" value="1"/>
</dbReference>
<evidence type="ECO:0000256" key="1">
    <source>
        <dbReference type="ARBA" id="ARBA00004141"/>
    </source>
</evidence>